<comment type="pathway">
    <text evidence="9 11">Lipid metabolism; fatty acid biosynthesis.</text>
</comment>
<dbReference type="SMART" id="SM00823">
    <property type="entry name" value="PKS_PP"/>
    <property type="match status" value="1"/>
</dbReference>
<dbReference type="GO" id="GO:0005829">
    <property type="term" value="C:cytosol"/>
    <property type="evidence" value="ECO:0007669"/>
    <property type="project" value="TreeGrafter"/>
</dbReference>
<comment type="function">
    <text evidence="1 9 11">Carrier of the growing fatty acid chain in fatty acid biosynthesis.</text>
</comment>
<dbReference type="InterPro" id="IPR027417">
    <property type="entry name" value="P-loop_NTPase"/>
</dbReference>
<feature type="domain" description="Carrier" evidence="12">
    <location>
        <begin position="644"/>
        <end position="719"/>
    </location>
</feature>
<name>I9UPH6_HELPX</name>
<dbReference type="UniPathway" id="UPA00094"/>
<keyword evidence="8 9" id="KW-0275">Fatty acid biosynthesis</keyword>
<dbReference type="Gene3D" id="1.10.1200.10">
    <property type="entry name" value="ACP-like"/>
    <property type="match status" value="1"/>
</dbReference>
<dbReference type="InterPro" id="IPR020806">
    <property type="entry name" value="PKS_PP-bd"/>
</dbReference>
<evidence type="ECO:0000313" key="14">
    <source>
        <dbReference type="Proteomes" id="UP000004177"/>
    </source>
</evidence>
<dbReference type="NCBIfam" id="NF002148">
    <property type="entry name" value="PRK00982.1-2"/>
    <property type="match status" value="1"/>
</dbReference>
<keyword evidence="4 9" id="KW-0444">Lipid biosynthesis</keyword>
<evidence type="ECO:0000256" key="1">
    <source>
        <dbReference type="ARBA" id="ARBA00003180"/>
    </source>
</evidence>
<gene>
    <name evidence="9" type="primary">acpP</name>
    <name evidence="13" type="ORF">HPHPH6_1126</name>
</gene>
<dbReference type="AlphaFoldDB" id="I9UPH6"/>
<dbReference type="PROSITE" id="PS50075">
    <property type="entry name" value="CARRIER"/>
    <property type="match status" value="1"/>
</dbReference>
<dbReference type="Pfam" id="PF00550">
    <property type="entry name" value="PP-binding"/>
    <property type="match status" value="1"/>
</dbReference>
<dbReference type="InterPro" id="IPR009081">
    <property type="entry name" value="PP-bd_ACP"/>
</dbReference>
<dbReference type="PATRIC" id="fig|992061.3.peg.1117"/>
<sequence>MSVNFFKGIFNDNSKAENHPNNHQVGLKERYDLIARILNARIENEGLEEYQSVLDNEFLEFASGVDSLKEKEIALLTLQEIKKELQLVAGYPSLFQKTMVAVGGGFSAGKSTFLNNLLGLKLKLPEHMNPTTAIPTYCLKGKKEVLMGFSQNGGMVELPYLTFDHQFLNSLGFNLKEIMPFMLLSAPSVPFEFLCFIDTPGFNSAKQGYTDGDKQVSKESLKHAQNILWFISCERGGIESDDLEFLQELYEEGKQVFIVLSRADRRTKSQLEEVAIKIRETLRDNGIEFLGICAYSATRYQEYKEFSEKSKVFNSLEKFLMKLNKRSEKQNEILGYLYEVHRMYENAIKQDASKFKRYQKALHSVKLDLMQKGFDDFSDATFNKIYSLKKEFAEQERSKEENLARLNEVIGLFKESIDKVFDRVSAFTWEKYKAENDDEEDDEENYREFEEIKKMVLYFRDWSMFHLDWYDLSQEEIQQHRDWMDEDNELLQLDYSLKNLLRLREYKESYNENYQDHLNDEKLQNDLREWRDLRNTPEEANKREFEEIKEMVLYFRDRSLFFLDWYELSEEEIQKHRDWMDYNNEFLQLDYSLKNLSRFKEYKEDYGEYYQNHLNDEELQNDLREWRRSKNQQNNNKAFNTNDTNLFETIQAVIAEQLEIDVSQVTPEAKFVKDLGADSLDVVELIMALEERFGIEISDEQAEKFINVGDAMRYIEKQLI</sequence>
<dbReference type="Gene3D" id="3.40.50.300">
    <property type="entry name" value="P-loop containing nucleotide triphosphate hydrolases"/>
    <property type="match status" value="1"/>
</dbReference>
<evidence type="ECO:0000259" key="12">
    <source>
        <dbReference type="PROSITE" id="PS50075"/>
    </source>
</evidence>
<dbReference type="Pfam" id="PF00350">
    <property type="entry name" value="Dynamin_N"/>
    <property type="match status" value="1"/>
</dbReference>
<dbReference type="Proteomes" id="UP000004177">
    <property type="component" value="Unassembled WGS sequence"/>
</dbReference>
<organism evidence="13 14">
    <name type="scientific">Helicobacter pylori Hp H-6</name>
    <dbReference type="NCBI Taxonomy" id="992061"/>
    <lineage>
        <taxon>Bacteria</taxon>
        <taxon>Pseudomonadati</taxon>
        <taxon>Campylobacterota</taxon>
        <taxon>Epsilonproteobacteria</taxon>
        <taxon>Campylobacterales</taxon>
        <taxon>Helicobacteraceae</taxon>
        <taxon>Helicobacter</taxon>
    </lineage>
</organism>
<comment type="PTM">
    <text evidence="11">4'-phosphopantetheine is transferred from CoA to a specific serine of apo-ACP by acpS.</text>
</comment>
<evidence type="ECO:0000256" key="2">
    <source>
        <dbReference type="ARBA" id="ARBA00022450"/>
    </source>
</evidence>
<comment type="subcellular location">
    <subcellularLocation>
        <location evidence="9">Cytoplasm</location>
    </subcellularLocation>
</comment>
<comment type="caution">
    <text evidence="13">The sequence shown here is derived from an EMBL/GenBank/DDBJ whole genome shotgun (WGS) entry which is preliminary data.</text>
</comment>
<dbReference type="GO" id="GO:0009245">
    <property type="term" value="P:lipid A biosynthetic process"/>
    <property type="evidence" value="ECO:0007669"/>
    <property type="project" value="TreeGrafter"/>
</dbReference>
<dbReference type="EMBL" id="AKOZ01000004">
    <property type="protein sequence ID" value="EJB82059.1"/>
    <property type="molecule type" value="Genomic_DNA"/>
</dbReference>
<evidence type="ECO:0000256" key="5">
    <source>
        <dbReference type="ARBA" id="ARBA00022553"/>
    </source>
</evidence>
<reference evidence="13 14" key="1">
    <citation type="journal article" date="2013" name="Pathog. Dis.">
        <title>Genome sequences of 65 Helicobacter pylori strains isolated from asymptomatic individuals and patients with gastric cancer, peptic ulcer disease, or gastritis.</title>
        <authorList>
            <person name="Blanchard T.G."/>
            <person name="Czinn S.J."/>
            <person name="Correa P."/>
            <person name="Nakazawa T."/>
            <person name="Keelan M."/>
            <person name="Morningstar L."/>
            <person name="Santana-Cruz I."/>
            <person name="Maroo A."/>
            <person name="McCracken C."/>
            <person name="Shefchek K."/>
            <person name="Daugherty S."/>
            <person name="Song Y."/>
            <person name="Fraser C.M."/>
            <person name="Fricke W.F."/>
        </authorList>
    </citation>
    <scope>NUCLEOTIDE SEQUENCE [LARGE SCALE GENOMIC DNA]</scope>
    <source>
        <strain evidence="13 14">Hp H-6</strain>
    </source>
</reference>
<feature type="modified residue" description="O-(pantetheine 4'-phosphoryl)serine" evidence="9">
    <location>
        <position position="679"/>
    </location>
</feature>
<dbReference type="NCBIfam" id="TIGR00517">
    <property type="entry name" value="acyl_carrier"/>
    <property type="match status" value="1"/>
</dbReference>
<evidence type="ECO:0000256" key="9">
    <source>
        <dbReference type="HAMAP-Rule" id="MF_01217"/>
    </source>
</evidence>
<dbReference type="HAMAP" id="MF_01217">
    <property type="entry name" value="Acyl_carrier"/>
    <property type="match status" value="1"/>
</dbReference>
<comment type="similarity">
    <text evidence="9">Belongs to the acyl carrier protein (ACP) family.</text>
</comment>
<accession>I9UPH6</accession>
<dbReference type="GO" id="GO:0016020">
    <property type="term" value="C:membrane"/>
    <property type="evidence" value="ECO:0007669"/>
    <property type="project" value="GOC"/>
</dbReference>
<dbReference type="GO" id="GO:0036104">
    <property type="term" value="P:Kdo2-lipid A biosynthetic process"/>
    <property type="evidence" value="ECO:0007669"/>
    <property type="project" value="UniProtKB-UniPathway"/>
</dbReference>
<evidence type="ECO:0000256" key="8">
    <source>
        <dbReference type="ARBA" id="ARBA00023160"/>
    </source>
</evidence>
<dbReference type="InterPro" id="IPR003231">
    <property type="entry name" value="ACP"/>
</dbReference>
<keyword evidence="3 9" id="KW-0963">Cytoplasm</keyword>
<dbReference type="PANTHER" id="PTHR20863:SF76">
    <property type="entry name" value="CARRIER DOMAIN-CONTAINING PROTEIN"/>
    <property type="match status" value="1"/>
</dbReference>
<dbReference type="GO" id="GO:0000035">
    <property type="term" value="F:acyl binding"/>
    <property type="evidence" value="ECO:0007669"/>
    <property type="project" value="TreeGrafter"/>
</dbReference>
<dbReference type="InterPro" id="IPR036736">
    <property type="entry name" value="ACP-like_sf"/>
</dbReference>
<comment type="PTM">
    <text evidence="9">4'-phosphopantetheine is transferred from CoA to a specific serine of apo-ACP by AcpS. This modification is essential for activity because fatty acids are bound in thioester linkage to the sulfhydryl of the prosthetic group.</text>
</comment>
<dbReference type="PANTHER" id="PTHR20863">
    <property type="entry name" value="ACYL CARRIER PROTEIN"/>
    <property type="match status" value="1"/>
</dbReference>
<evidence type="ECO:0000313" key="13">
    <source>
        <dbReference type="EMBL" id="EJB82059.1"/>
    </source>
</evidence>
<keyword evidence="7 9" id="KW-0443">Lipid metabolism</keyword>
<keyword evidence="2 9" id="KW-0596">Phosphopantetheine</keyword>
<evidence type="ECO:0000256" key="6">
    <source>
        <dbReference type="ARBA" id="ARBA00022832"/>
    </source>
</evidence>
<dbReference type="FunFam" id="1.10.1200.10:FF:000006">
    <property type="entry name" value="Acyl carrier protein"/>
    <property type="match status" value="1"/>
</dbReference>
<dbReference type="InterPro" id="IPR006162">
    <property type="entry name" value="Ppantetheine_attach_site"/>
</dbReference>
<dbReference type="NCBIfam" id="NF002150">
    <property type="entry name" value="PRK00982.1-4"/>
    <property type="match status" value="1"/>
</dbReference>
<evidence type="ECO:0000256" key="7">
    <source>
        <dbReference type="ARBA" id="ARBA00023098"/>
    </source>
</evidence>
<evidence type="ECO:0000256" key="10">
    <source>
        <dbReference type="NCBIfam" id="TIGR00517"/>
    </source>
</evidence>
<keyword evidence="6 9" id="KW-0276">Fatty acid metabolism</keyword>
<evidence type="ECO:0000256" key="4">
    <source>
        <dbReference type="ARBA" id="ARBA00022516"/>
    </source>
</evidence>
<dbReference type="GO" id="GO:0031177">
    <property type="term" value="F:phosphopantetheine binding"/>
    <property type="evidence" value="ECO:0007669"/>
    <property type="project" value="InterPro"/>
</dbReference>
<dbReference type="UniPathway" id="UPA00360"/>
<protein>
    <recommendedName>
        <fullName evidence="9 10">Acyl carrier protein</fullName>
        <shortName evidence="9">ACP</shortName>
    </recommendedName>
</protein>
<dbReference type="PROSITE" id="PS00012">
    <property type="entry name" value="PHOSPHOPANTETHEINE"/>
    <property type="match status" value="1"/>
</dbReference>
<dbReference type="SUPFAM" id="SSF52540">
    <property type="entry name" value="P-loop containing nucleoside triphosphate hydrolases"/>
    <property type="match status" value="1"/>
</dbReference>
<dbReference type="SUPFAM" id="SSF47336">
    <property type="entry name" value="ACP-like"/>
    <property type="match status" value="1"/>
</dbReference>
<proteinExistence type="inferred from homology"/>
<dbReference type="InterPro" id="IPR045063">
    <property type="entry name" value="Dynamin_N"/>
</dbReference>
<keyword evidence="5 9" id="KW-0597">Phosphoprotein</keyword>
<evidence type="ECO:0000256" key="3">
    <source>
        <dbReference type="ARBA" id="ARBA00022490"/>
    </source>
</evidence>
<evidence type="ECO:0000256" key="11">
    <source>
        <dbReference type="RuleBase" id="RU003545"/>
    </source>
</evidence>
<dbReference type="GO" id="GO:0000036">
    <property type="term" value="F:acyl carrier activity"/>
    <property type="evidence" value="ECO:0007669"/>
    <property type="project" value="UniProtKB-UniRule"/>
</dbReference>